<protein>
    <recommendedName>
        <fullName evidence="6">methylated diphthine methylhydrolase</fullName>
        <ecNumber evidence="6">3.1.1.97</ecNumber>
    </recommendedName>
</protein>
<dbReference type="GO" id="GO:0005737">
    <property type="term" value="C:cytoplasm"/>
    <property type="evidence" value="ECO:0007669"/>
    <property type="project" value="TreeGrafter"/>
</dbReference>
<comment type="pathway">
    <text evidence="1">Protein modification; peptidyl-diphthamide biosynthesis.</text>
</comment>
<dbReference type="STRING" id="1882483.A0A317XL69"/>
<dbReference type="InterPro" id="IPR001680">
    <property type="entry name" value="WD40_rpt"/>
</dbReference>
<dbReference type="GO" id="GO:0017183">
    <property type="term" value="P:protein histidyl modification to diphthamide"/>
    <property type="evidence" value="ECO:0007669"/>
    <property type="project" value="TreeGrafter"/>
</dbReference>
<evidence type="ECO:0000256" key="2">
    <source>
        <dbReference type="ARBA" id="ARBA00022574"/>
    </source>
</evidence>
<comment type="similarity">
    <text evidence="5">Belongs to the DPH7 family.</text>
</comment>
<sequence length="491" mass="53940">MLAQPYFPMSDVWDDQVRSNITAMKAKSLYTASTGLCADSVESVPGAAGLFALATYQVDKEEIENALNVDEDGGYAAGGGTSSSSSTSPAYTRRGTCTLYSVTNPGSDSTSQGVDVETLQKIDTPAILDMKWSSTSTRGKLLGIADAKSNVSIHRLIESRRLEPVRSLLFNNRQALCLSLDWSDRTASRKGRERKLPDDTSLVVSQSDGSIAYLPSLERALSSTTSSELEALQTSISDVKLDESRRSGDESGPEEKEDWEQTSEDGRIADLEAQQARLNAAYDAKPAGLETWGAHDYEAWIVGFDCWSPCSSIWTGGDDLCLKGWDLRTPVSRCGRSPTFTTTKPFDGGVTTLQSHHLRQHLWAVGSYDSKLRLFDARAPARPLSETDTGGGIWRVKWHPTDPATLLVGCMHDGFKILRLPALTALQPEDGGTKELRGQEMDLVTRFDQHHSLAYGCDWDRGTYDTVDQDNARLVYSCSFYDASMHVWRSQ</sequence>
<feature type="region of interest" description="Disordered" evidence="8">
    <location>
        <begin position="240"/>
        <end position="266"/>
    </location>
</feature>
<evidence type="ECO:0000313" key="9">
    <source>
        <dbReference type="EMBL" id="PWY99054.1"/>
    </source>
</evidence>
<keyword evidence="4" id="KW-0378">Hydrolase</keyword>
<dbReference type="InterPro" id="IPR036322">
    <property type="entry name" value="WD40_repeat_dom_sf"/>
</dbReference>
<feature type="compositionally biased region" description="Acidic residues" evidence="8">
    <location>
        <begin position="251"/>
        <end position="263"/>
    </location>
</feature>
<organism evidence="9 10">
    <name type="scientific">Testicularia cyperi</name>
    <dbReference type="NCBI Taxonomy" id="1882483"/>
    <lineage>
        <taxon>Eukaryota</taxon>
        <taxon>Fungi</taxon>
        <taxon>Dikarya</taxon>
        <taxon>Basidiomycota</taxon>
        <taxon>Ustilaginomycotina</taxon>
        <taxon>Ustilaginomycetes</taxon>
        <taxon>Ustilaginales</taxon>
        <taxon>Anthracoideaceae</taxon>
        <taxon>Testicularia</taxon>
    </lineage>
</organism>
<reference evidence="9 10" key="1">
    <citation type="journal article" date="2018" name="Mol. Biol. Evol.">
        <title>Broad Genomic Sampling Reveals a Smut Pathogenic Ancestry of the Fungal Clade Ustilaginomycotina.</title>
        <authorList>
            <person name="Kijpornyongpan T."/>
            <person name="Mondo S.J."/>
            <person name="Barry K."/>
            <person name="Sandor L."/>
            <person name="Lee J."/>
            <person name="Lipzen A."/>
            <person name="Pangilinan J."/>
            <person name="LaButti K."/>
            <person name="Hainaut M."/>
            <person name="Henrissat B."/>
            <person name="Grigoriev I.V."/>
            <person name="Spatafora J.W."/>
            <person name="Aime M.C."/>
        </authorList>
    </citation>
    <scope>NUCLEOTIDE SEQUENCE [LARGE SCALE GENOMIC DNA]</scope>
    <source>
        <strain evidence="9 10">MCA 3645</strain>
    </source>
</reference>
<dbReference type="PANTHER" id="PTHR46042:SF1">
    <property type="entry name" value="DIPHTHINE METHYLTRANSFERASE"/>
    <property type="match status" value="1"/>
</dbReference>
<dbReference type="Proteomes" id="UP000246740">
    <property type="component" value="Unassembled WGS sequence"/>
</dbReference>
<name>A0A317XL69_9BASI</name>
<feature type="compositionally biased region" description="Basic and acidic residues" evidence="8">
    <location>
        <begin position="240"/>
        <end position="249"/>
    </location>
</feature>
<dbReference type="EMBL" id="KZ819196">
    <property type="protein sequence ID" value="PWY99054.1"/>
    <property type="molecule type" value="Genomic_DNA"/>
</dbReference>
<gene>
    <name evidence="9" type="ORF">BCV70DRAFT_218023</name>
</gene>
<evidence type="ECO:0000256" key="8">
    <source>
        <dbReference type="SAM" id="MobiDB-lite"/>
    </source>
</evidence>
<dbReference type="SUPFAM" id="SSF50978">
    <property type="entry name" value="WD40 repeat-like"/>
    <property type="match status" value="1"/>
</dbReference>
<proteinExistence type="inferred from homology"/>
<evidence type="ECO:0000256" key="5">
    <source>
        <dbReference type="ARBA" id="ARBA00038092"/>
    </source>
</evidence>
<keyword evidence="2" id="KW-0853">WD repeat</keyword>
<dbReference type="OrthoDB" id="1930760at2759"/>
<accession>A0A317XL69</accession>
<dbReference type="SMART" id="SM00320">
    <property type="entry name" value="WD40"/>
    <property type="match status" value="4"/>
</dbReference>
<evidence type="ECO:0000256" key="6">
    <source>
        <dbReference type="ARBA" id="ARBA00039131"/>
    </source>
</evidence>
<dbReference type="GO" id="GO:0061685">
    <property type="term" value="F:diphthine methylesterase activity"/>
    <property type="evidence" value="ECO:0007669"/>
    <property type="project" value="UniProtKB-EC"/>
</dbReference>
<evidence type="ECO:0000256" key="7">
    <source>
        <dbReference type="ARBA" id="ARBA00047551"/>
    </source>
</evidence>
<dbReference type="Gene3D" id="2.130.10.10">
    <property type="entry name" value="YVTN repeat-like/Quinoprotein amine dehydrogenase"/>
    <property type="match status" value="1"/>
</dbReference>
<evidence type="ECO:0000256" key="4">
    <source>
        <dbReference type="ARBA" id="ARBA00022801"/>
    </source>
</evidence>
<feature type="compositionally biased region" description="Low complexity" evidence="8">
    <location>
        <begin position="82"/>
        <end position="91"/>
    </location>
</feature>
<dbReference type="InterPro" id="IPR052415">
    <property type="entry name" value="Diphthine_MTase"/>
</dbReference>
<keyword evidence="3" id="KW-0677">Repeat</keyword>
<dbReference type="AlphaFoldDB" id="A0A317XL69"/>
<evidence type="ECO:0000256" key="3">
    <source>
        <dbReference type="ARBA" id="ARBA00022737"/>
    </source>
</evidence>
<dbReference type="InParanoid" id="A0A317XL69"/>
<comment type="catalytic activity">
    <reaction evidence="7">
        <text>diphthine methyl ester-[translation elongation factor 2] + H2O = diphthine-[translation elongation factor 2] + methanol + H(+)</text>
        <dbReference type="Rhea" id="RHEA:42656"/>
        <dbReference type="Rhea" id="RHEA-COMP:10172"/>
        <dbReference type="Rhea" id="RHEA-COMP:10173"/>
        <dbReference type="ChEBI" id="CHEBI:15377"/>
        <dbReference type="ChEBI" id="CHEBI:15378"/>
        <dbReference type="ChEBI" id="CHEBI:17790"/>
        <dbReference type="ChEBI" id="CHEBI:79005"/>
        <dbReference type="ChEBI" id="CHEBI:82696"/>
        <dbReference type="EC" id="3.1.1.97"/>
    </reaction>
</comment>
<dbReference type="PANTHER" id="PTHR46042">
    <property type="entry name" value="DIPHTHINE METHYLTRANSFERASE"/>
    <property type="match status" value="1"/>
</dbReference>
<dbReference type="InterPro" id="IPR015943">
    <property type="entry name" value="WD40/YVTN_repeat-like_dom_sf"/>
</dbReference>
<evidence type="ECO:0000256" key="1">
    <source>
        <dbReference type="ARBA" id="ARBA00005156"/>
    </source>
</evidence>
<dbReference type="EC" id="3.1.1.97" evidence="6"/>
<keyword evidence="10" id="KW-1185">Reference proteome</keyword>
<evidence type="ECO:0000313" key="10">
    <source>
        <dbReference type="Proteomes" id="UP000246740"/>
    </source>
</evidence>
<feature type="region of interest" description="Disordered" evidence="8">
    <location>
        <begin position="71"/>
        <end position="91"/>
    </location>
</feature>